<name>A0AAV9YZ43_9AGAR</name>
<evidence type="ECO:0000256" key="1">
    <source>
        <dbReference type="SAM" id="MobiDB-lite"/>
    </source>
</evidence>
<organism evidence="2 3">
    <name type="scientific">Favolaschia claudopus</name>
    <dbReference type="NCBI Taxonomy" id="2862362"/>
    <lineage>
        <taxon>Eukaryota</taxon>
        <taxon>Fungi</taxon>
        <taxon>Dikarya</taxon>
        <taxon>Basidiomycota</taxon>
        <taxon>Agaricomycotina</taxon>
        <taxon>Agaricomycetes</taxon>
        <taxon>Agaricomycetidae</taxon>
        <taxon>Agaricales</taxon>
        <taxon>Marasmiineae</taxon>
        <taxon>Mycenaceae</taxon>
        <taxon>Favolaschia</taxon>
    </lineage>
</organism>
<evidence type="ECO:0000313" key="2">
    <source>
        <dbReference type="EMBL" id="KAK6966389.1"/>
    </source>
</evidence>
<comment type="caution">
    <text evidence="2">The sequence shown here is derived from an EMBL/GenBank/DDBJ whole genome shotgun (WGS) entry which is preliminary data.</text>
</comment>
<protein>
    <submittedName>
        <fullName evidence="2">Uncharacterized protein</fullName>
    </submittedName>
</protein>
<accession>A0AAV9YZ43</accession>
<feature type="region of interest" description="Disordered" evidence="1">
    <location>
        <begin position="1"/>
        <end position="33"/>
    </location>
</feature>
<dbReference type="EMBL" id="JAWWNJ010000278">
    <property type="protein sequence ID" value="KAK6966389.1"/>
    <property type="molecule type" value="Genomic_DNA"/>
</dbReference>
<gene>
    <name evidence="2" type="ORF">R3P38DRAFT_2816357</name>
</gene>
<reference evidence="2 3" key="1">
    <citation type="journal article" date="2024" name="J Genomics">
        <title>Draft genome sequencing and assembly of Favolaschia claudopus CIRM-BRFM 2984 isolated from oak limbs.</title>
        <authorList>
            <person name="Navarro D."/>
            <person name="Drula E."/>
            <person name="Chaduli D."/>
            <person name="Cazenave R."/>
            <person name="Ahrendt S."/>
            <person name="Wang J."/>
            <person name="Lipzen A."/>
            <person name="Daum C."/>
            <person name="Barry K."/>
            <person name="Grigoriev I.V."/>
            <person name="Favel A."/>
            <person name="Rosso M.N."/>
            <person name="Martin F."/>
        </authorList>
    </citation>
    <scope>NUCLEOTIDE SEQUENCE [LARGE SCALE GENOMIC DNA]</scope>
    <source>
        <strain evidence="2 3">CIRM-BRFM 2984</strain>
    </source>
</reference>
<feature type="compositionally biased region" description="Acidic residues" evidence="1">
    <location>
        <begin position="12"/>
        <end position="23"/>
    </location>
</feature>
<feature type="compositionally biased region" description="Basic and acidic residues" evidence="1">
    <location>
        <begin position="1"/>
        <end position="11"/>
    </location>
</feature>
<keyword evidence="3" id="KW-1185">Reference proteome</keyword>
<dbReference type="Proteomes" id="UP001362999">
    <property type="component" value="Unassembled WGS sequence"/>
</dbReference>
<evidence type="ECO:0000313" key="3">
    <source>
        <dbReference type="Proteomes" id="UP001362999"/>
    </source>
</evidence>
<dbReference type="AlphaFoldDB" id="A0AAV9YZ43"/>
<sequence length="195" mass="21889">MSNNEDKNKDEGDGDEDNDDDEEGLKQELNLGPSHNIYPTELMGSASILLWRDSQFDSSKLSVTQWINSLHKLWAEAEEMLCTKLLFDLPNEQWDWATLRKAVVRKGLALLLMWRTRDFLAFEGIMQTNLNELAGFVDERLALEGSIVAALAGSGTKRKPQETTSSAGKVRTRRKVELKIAQCEVGGVEETSTRS</sequence>
<proteinExistence type="predicted"/>